<gene>
    <name evidence="1" type="ORF">AB3K24_10245</name>
</gene>
<reference evidence="1 2" key="1">
    <citation type="submission" date="2024-07" db="EMBL/GenBank/DDBJ databases">
        <authorList>
            <person name="Yun M."/>
        </authorList>
    </citation>
    <scope>NUCLEOTIDE SEQUENCE [LARGE SCALE GENOMIC DNA]</scope>
    <source>
        <strain evidence="1 2">MS01</strain>
    </source>
</reference>
<accession>A0ABV3S6L6</accession>
<dbReference type="EMBL" id="JBFPER010000002">
    <property type="protein sequence ID" value="MEX0381688.1"/>
    <property type="molecule type" value="Genomic_DNA"/>
</dbReference>
<sequence length="40" mass="4576">MTLSHVINHPDQVSPELMVRVQHAIKKRPLAICQIKSYGH</sequence>
<name>A0ABV3S6L6_9LACO</name>
<keyword evidence="2" id="KW-1185">Reference proteome</keyword>
<dbReference type="RefSeq" id="WP_259680458.1">
    <property type="nucleotide sequence ID" value="NZ_JBFPEQ010000002.1"/>
</dbReference>
<evidence type="ECO:0000313" key="2">
    <source>
        <dbReference type="Proteomes" id="UP001556617"/>
    </source>
</evidence>
<dbReference type="GO" id="GO:0003677">
    <property type="term" value="F:DNA binding"/>
    <property type="evidence" value="ECO:0007669"/>
    <property type="project" value="UniProtKB-KW"/>
</dbReference>
<protein>
    <submittedName>
        <fullName evidence="1">LacI family DNA-binding transcriptional regulator</fullName>
    </submittedName>
</protein>
<evidence type="ECO:0000313" key="1">
    <source>
        <dbReference type="EMBL" id="MEX0381688.1"/>
    </source>
</evidence>
<keyword evidence="1" id="KW-0238">DNA-binding</keyword>
<proteinExistence type="predicted"/>
<dbReference type="Proteomes" id="UP001556617">
    <property type="component" value="Unassembled WGS sequence"/>
</dbReference>
<organism evidence="1 2">
    <name type="scientific">Leuconostoc aquikimchii</name>
    <dbReference type="NCBI Taxonomy" id="3236804"/>
    <lineage>
        <taxon>Bacteria</taxon>
        <taxon>Bacillati</taxon>
        <taxon>Bacillota</taxon>
        <taxon>Bacilli</taxon>
        <taxon>Lactobacillales</taxon>
        <taxon>Lactobacillaceae</taxon>
        <taxon>Leuconostoc</taxon>
    </lineage>
</organism>
<comment type="caution">
    <text evidence="1">The sequence shown here is derived from an EMBL/GenBank/DDBJ whole genome shotgun (WGS) entry which is preliminary data.</text>
</comment>